<dbReference type="RefSeq" id="WP_311818370.1">
    <property type="nucleotide sequence ID" value="NZ_JARQBN010000001.1"/>
</dbReference>
<dbReference type="EMBL" id="JARQBN010000001">
    <property type="protein sequence ID" value="MDT2827142.1"/>
    <property type="molecule type" value="Genomic_DNA"/>
</dbReference>
<dbReference type="Proteomes" id="UP001265301">
    <property type="component" value="Unassembled WGS sequence"/>
</dbReference>
<accession>A0ABU3FN51</accession>
<evidence type="ECO:0000313" key="1">
    <source>
        <dbReference type="EMBL" id="MDT2827142.1"/>
    </source>
</evidence>
<reference evidence="1 2" key="1">
    <citation type="submission" date="2023-03" db="EMBL/GenBank/DDBJ databases">
        <authorList>
            <person name="Shen W."/>
            <person name="Cai J."/>
        </authorList>
    </citation>
    <scope>NUCLEOTIDE SEQUENCE [LARGE SCALE GENOMIC DNA]</scope>
    <source>
        <strain evidence="1 2">B101</strain>
    </source>
</reference>
<proteinExistence type="predicted"/>
<keyword evidence="2" id="KW-1185">Reference proteome</keyword>
<evidence type="ECO:0000313" key="2">
    <source>
        <dbReference type="Proteomes" id="UP001265301"/>
    </source>
</evidence>
<name>A0ABU3FN51_9ENTE</name>
<comment type="caution">
    <text evidence="1">The sequence shown here is derived from an EMBL/GenBank/DDBJ whole genome shotgun (WGS) entry which is preliminary data.</text>
</comment>
<sequence>MTRKVTEEIIFTQNISEAKIFTNETDEGEELARGFGLTKEEPDFIGFK</sequence>
<organism evidence="1 2">
    <name type="scientific">Enterococcus viikkiensis</name>
    <dbReference type="NCBI Taxonomy" id="930854"/>
    <lineage>
        <taxon>Bacteria</taxon>
        <taxon>Bacillati</taxon>
        <taxon>Bacillota</taxon>
        <taxon>Bacilli</taxon>
        <taxon>Lactobacillales</taxon>
        <taxon>Enterococcaceae</taxon>
        <taxon>Enterococcus</taxon>
    </lineage>
</organism>
<gene>
    <name evidence="1" type="ORF">P7H59_01600</name>
</gene>
<protein>
    <submittedName>
        <fullName evidence="1">Uncharacterized protein</fullName>
    </submittedName>
</protein>